<dbReference type="InterPro" id="IPR006047">
    <property type="entry name" value="GH13_cat_dom"/>
</dbReference>
<dbReference type="InterPro" id="IPR017853">
    <property type="entry name" value="GH"/>
</dbReference>
<comment type="similarity">
    <text evidence="2">Belongs to the glycosyl hydrolase 13 family.</text>
</comment>
<keyword evidence="6" id="KW-0472">Membrane</keyword>
<dbReference type="OrthoDB" id="1740265at2759"/>
<feature type="transmembrane region" description="Helical" evidence="6">
    <location>
        <begin position="607"/>
        <end position="625"/>
    </location>
</feature>
<evidence type="ECO:0000256" key="6">
    <source>
        <dbReference type="SAM" id="Phobius"/>
    </source>
</evidence>
<dbReference type="GO" id="GO:0004558">
    <property type="term" value="F:alpha-1,4-glucosidase activity"/>
    <property type="evidence" value="ECO:0007669"/>
    <property type="project" value="UniProtKB-EC"/>
</dbReference>
<dbReference type="PANTHER" id="PTHR10357">
    <property type="entry name" value="ALPHA-AMYLASE FAMILY MEMBER"/>
    <property type="match status" value="1"/>
</dbReference>
<keyword evidence="6" id="KW-0812">Transmembrane</keyword>
<dbReference type="AlphaFoldDB" id="A0A2H8TJ28"/>
<evidence type="ECO:0000256" key="7">
    <source>
        <dbReference type="SAM" id="SignalP"/>
    </source>
</evidence>
<dbReference type="GO" id="GO:0005975">
    <property type="term" value="P:carbohydrate metabolic process"/>
    <property type="evidence" value="ECO:0007669"/>
    <property type="project" value="InterPro"/>
</dbReference>
<dbReference type="InterPro" id="IPR045857">
    <property type="entry name" value="O16G_dom_2"/>
</dbReference>
<evidence type="ECO:0000256" key="5">
    <source>
        <dbReference type="ARBA" id="ARBA00023295"/>
    </source>
</evidence>
<evidence type="ECO:0000256" key="2">
    <source>
        <dbReference type="ARBA" id="ARBA00008061"/>
    </source>
</evidence>
<accession>A0A2H8TJ28</accession>
<dbReference type="SMART" id="SM00642">
    <property type="entry name" value="Aamy"/>
    <property type="match status" value="1"/>
</dbReference>
<feature type="signal peptide" evidence="7">
    <location>
        <begin position="1"/>
        <end position="21"/>
    </location>
</feature>
<dbReference type="EC" id="3.2.1.20" evidence="3"/>
<dbReference type="Gene3D" id="3.90.400.10">
    <property type="entry name" value="Oligo-1,6-glucosidase, Domain 2"/>
    <property type="match status" value="1"/>
</dbReference>
<evidence type="ECO:0000256" key="3">
    <source>
        <dbReference type="ARBA" id="ARBA00012741"/>
    </source>
</evidence>
<evidence type="ECO:0000256" key="4">
    <source>
        <dbReference type="ARBA" id="ARBA00023180"/>
    </source>
</evidence>
<keyword evidence="7" id="KW-0732">Signal</keyword>
<evidence type="ECO:0000256" key="1">
    <source>
        <dbReference type="ARBA" id="ARBA00001657"/>
    </source>
</evidence>
<feature type="domain" description="Glycosyl hydrolase family 13 catalytic" evidence="8">
    <location>
        <begin position="43"/>
        <end position="438"/>
    </location>
</feature>
<evidence type="ECO:0000313" key="9">
    <source>
        <dbReference type="EMBL" id="MBW14011.1"/>
    </source>
</evidence>
<dbReference type="Gene3D" id="3.20.20.80">
    <property type="entry name" value="Glycosidases"/>
    <property type="match status" value="1"/>
</dbReference>
<dbReference type="EMBL" id="GFXV01002206">
    <property type="protein sequence ID" value="MBW14011.1"/>
    <property type="molecule type" value="Transcribed_RNA"/>
</dbReference>
<keyword evidence="4" id="KW-0325">Glycoprotein</keyword>
<gene>
    <name evidence="9" type="primary">Mal-B2_6</name>
</gene>
<dbReference type="PANTHER" id="PTHR10357:SF179">
    <property type="entry name" value="NEUTRAL AND BASIC AMINO ACID TRANSPORT PROTEIN RBAT"/>
    <property type="match status" value="1"/>
</dbReference>
<keyword evidence="6" id="KW-1133">Transmembrane helix</keyword>
<organism evidence="9">
    <name type="scientific">Melanaphis sacchari</name>
    <dbReference type="NCBI Taxonomy" id="742174"/>
    <lineage>
        <taxon>Eukaryota</taxon>
        <taxon>Metazoa</taxon>
        <taxon>Ecdysozoa</taxon>
        <taxon>Arthropoda</taxon>
        <taxon>Hexapoda</taxon>
        <taxon>Insecta</taxon>
        <taxon>Pterygota</taxon>
        <taxon>Neoptera</taxon>
        <taxon>Paraneoptera</taxon>
        <taxon>Hemiptera</taxon>
        <taxon>Sternorrhyncha</taxon>
        <taxon>Aphidomorpha</taxon>
        <taxon>Aphidoidea</taxon>
        <taxon>Aphididae</taxon>
        <taxon>Aphidini</taxon>
        <taxon>Melanaphis</taxon>
    </lineage>
</organism>
<reference evidence="9" key="1">
    <citation type="submission" date="2017-10" db="EMBL/GenBank/DDBJ databases">
        <title>Transcriptome Assembly of Sugarcane Aphid Adults.</title>
        <authorList>
            <person name="Scully E.D."/>
            <person name="Palmer N.A."/>
            <person name="Geib S.M."/>
            <person name="Sarath G."/>
            <person name="Sattler S.E."/>
        </authorList>
    </citation>
    <scope>NUCLEOTIDE SEQUENCE</scope>
    <source>
        <tissue evidence="9">Whole body</tissue>
    </source>
</reference>
<proteinExistence type="inferred from homology"/>
<feature type="chain" id="PRO_5014195780" description="alpha-glucosidase" evidence="7">
    <location>
        <begin position="22"/>
        <end position="627"/>
    </location>
</feature>
<keyword evidence="5" id="KW-0378">Hydrolase</keyword>
<dbReference type="CDD" id="cd11328">
    <property type="entry name" value="AmyAc_maltase"/>
    <property type="match status" value="1"/>
</dbReference>
<name>A0A2H8TJ28_9HEMI</name>
<comment type="catalytic activity">
    <reaction evidence="1">
        <text>Hydrolysis of terminal, non-reducing (1-&gt;4)-linked alpha-D-glucose residues with release of alpha-D-glucose.</text>
        <dbReference type="EC" id="3.2.1.20"/>
    </reaction>
</comment>
<keyword evidence="5" id="KW-0326">Glycosidase</keyword>
<protein>
    <recommendedName>
        <fullName evidence="3">alpha-glucosidase</fullName>
        <ecNumber evidence="3">3.2.1.20</ecNumber>
    </recommendedName>
</protein>
<dbReference type="FunFam" id="3.90.400.10:FF:000001">
    <property type="entry name" value="Maltase A3, isoform A"/>
    <property type="match status" value="1"/>
</dbReference>
<sequence length="627" mass="72676">MRREFIMVLLILNLAEYLASTKNTPVTDDKTSLDWWQTAVFYQIYPRSFKDSNGDGIGDLKGIEEKAEHFKDIGVDCVWLSPIFKSPMADFGYDISDYNAIDSVYGTMDDFVSLHKKLKSLGIKIILDFVPNHSSDEHEWFEKSVKKIHPYTDYYVWRDAKYDTNNSRIPPNNWQSLFSNSAWTWNEQRGQYYLHQFDPKQPDLNYRSKELVKEMKNNLRFWLDLGIDGYRVDAVPFLFENLQFLDEIRKPEELAKKEKNTYEQYYHDNTMDLPETYEMISQFRDVIEEYKLRDGKTRVMITEAYTSLENTLRYYGNETTLGAHMPFNFGLIEKLNDHSNATQFNTAVNNWLDNMPDGKCANWVIGNHDQPRVATRFGSEMVDAMNMLNMLLPGAAFTYMGEEIGMLDTAVRWDQTVDPRGLNAGLDGFRILSRDPARSPYQWNASVNAGFTVASSRPWLPVNPNYWKLNLDAQRKQHCSHYTVYKRLTRLRKTQTIQRGSFEANVLSEWVYAFTRYLPSEETYLVVMNVGSEDEFVNLSDWPIAVKEETWLVHTPSLNSQFSIGHLLKTSGFMMRPKSAMVLCNKKHSLVLSSTLSSTSSISSSSLVFPVAMFVIALGYSYMFSKQ</sequence>
<evidence type="ECO:0000259" key="8">
    <source>
        <dbReference type="SMART" id="SM00642"/>
    </source>
</evidence>
<dbReference type="Pfam" id="PF00128">
    <property type="entry name" value="Alpha-amylase"/>
    <property type="match status" value="1"/>
</dbReference>
<dbReference type="SUPFAM" id="SSF51445">
    <property type="entry name" value="(Trans)glycosidases"/>
    <property type="match status" value="1"/>
</dbReference>